<name>A0ABV1WMR8_9ACTN</name>
<keyword evidence="3" id="KW-1185">Reference proteome</keyword>
<accession>A0ABV1WMR8</accession>
<evidence type="ECO:0000313" key="3">
    <source>
        <dbReference type="Proteomes" id="UP001458415"/>
    </source>
</evidence>
<reference evidence="2 3" key="1">
    <citation type="submission" date="2024-06" db="EMBL/GenBank/DDBJ databases">
        <title>The Natural Products Discovery Center: Release of the First 8490 Sequenced Strains for Exploring Actinobacteria Biosynthetic Diversity.</title>
        <authorList>
            <person name="Kalkreuter E."/>
            <person name="Kautsar S.A."/>
            <person name="Yang D."/>
            <person name="Bader C.D."/>
            <person name="Teijaro C.N."/>
            <person name="Fluegel L."/>
            <person name="Davis C.M."/>
            <person name="Simpson J.R."/>
            <person name="Lauterbach L."/>
            <person name="Steele A.D."/>
            <person name="Gui C."/>
            <person name="Meng S."/>
            <person name="Li G."/>
            <person name="Viehrig K."/>
            <person name="Ye F."/>
            <person name="Su P."/>
            <person name="Kiefer A.F."/>
            <person name="Nichols A."/>
            <person name="Cepeda A.J."/>
            <person name="Yan W."/>
            <person name="Fan B."/>
            <person name="Jiang Y."/>
            <person name="Adhikari A."/>
            <person name="Zheng C.-J."/>
            <person name="Schuster L."/>
            <person name="Cowan T.M."/>
            <person name="Smanski M.J."/>
            <person name="Chevrette M.G."/>
            <person name="De Carvalho L.P.S."/>
            <person name="Shen B."/>
        </authorList>
    </citation>
    <scope>NUCLEOTIDE SEQUENCE [LARGE SCALE GENOMIC DNA]</scope>
    <source>
        <strain evidence="2 3">NPDC000634</strain>
    </source>
</reference>
<dbReference type="Proteomes" id="UP001458415">
    <property type="component" value="Unassembled WGS sequence"/>
</dbReference>
<sequence length="203" mass="20846">MSRLSREKKREQKRAARSAASVTAPIAVHVPLASVGPLDGAESVDGTGTGSWASVGDVRVRSAPGEEIQQAVLDHLHGIALATGRSVLAMVTDERIGYVVPLQVHGDGSSTFAAEPLRTAAQDEPGRDKATHVLRQVPEPAAPRGTAPTFPLRAVPESRPTDGPSSRPSSPASPPSSSESAPTFALRAVPEPPAGTTPAAPPA</sequence>
<feature type="compositionally biased region" description="Pro residues" evidence="1">
    <location>
        <begin position="190"/>
        <end position="203"/>
    </location>
</feature>
<feature type="region of interest" description="Disordered" evidence="1">
    <location>
        <begin position="136"/>
        <end position="203"/>
    </location>
</feature>
<comment type="caution">
    <text evidence="2">The sequence shown here is derived from an EMBL/GenBank/DDBJ whole genome shotgun (WGS) entry which is preliminary data.</text>
</comment>
<dbReference type="EMBL" id="JBEPCU010002227">
    <property type="protein sequence ID" value="MER6985128.1"/>
    <property type="molecule type" value="Genomic_DNA"/>
</dbReference>
<feature type="non-terminal residue" evidence="2">
    <location>
        <position position="203"/>
    </location>
</feature>
<gene>
    <name evidence="2" type="ORF">ABT317_51395</name>
</gene>
<organism evidence="2 3">
    <name type="scientific">Streptomyces carpinensis</name>
    <dbReference type="NCBI Taxonomy" id="66369"/>
    <lineage>
        <taxon>Bacteria</taxon>
        <taxon>Bacillati</taxon>
        <taxon>Actinomycetota</taxon>
        <taxon>Actinomycetes</taxon>
        <taxon>Kitasatosporales</taxon>
        <taxon>Streptomycetaceae</taxon>
        <taxon>Streptomyces</taxon>
    </lineage>
</organism>
<proteinExistence type="predicted"/>
<evidence type="ECO:0000256" key="1">
    <source>
        <dbReference type="SAM" id="MobiDB-lite"/>
    </source>
</evidence>
<feature type="compositionally biased region" description="Basic and acidic residues" evidence="1">
    <location>
        <begin position="1"/>
        <end position="14"/>
    </location>
</feature>
<evidence type="ECO:0000313" key="2">
    <source>
        <dbReference type="EMBL" id="MER6985128.1"/>
    </source>
</evidence>
<feature type="compositionally biased region" description="Low complexity" evidence="1">
    <location>
        <begin position="164"/>
        <end position="182"/>
    </location>
</feature>
<feature type="region of interest" description="Disordered" evidence="1">
    <location>
        <begin position="1"/>
        <end position="22"/>
    </location>
</feature>
<protein>
    <submittedName>
        <fullName evidence="2">Tetratricopeptide repeat protein</fullName>
    </submittedName>
</protein>